<proteinExistence type="predicted"/>
<sequence>MVNQPQNDSASGSGGGGAGGVLSFRIGGDRGDDDGAGVWQPPAAWFYKDGKERWGISRQKT</sequence>
<protein>
    <submittedName>
        <fullName evidence="1">Uncharacterized protein</fullName>
    </submittedName>
</protein>
<accession>Q5JL33</accession>
<evidence type="ECO:0000313" key="1">
    <source>
        <dbReference type="EMBL" id="BAD86919.1"/>
    </source>
</evidence>
<organism evidence="1">
    <name type="scientific">Oryza sativa subsp. japonica</name>
    <name type="common">Rice</name>
    <dbReference type="NCBI Taxonomy" id="39947"/>
    <lineage>
        <taxon>Eukaryota</taxon>
        <taxon>Viridiplantae</taxon>
        <taxon>Streptophyta</taxon>
        <taxon>Embryophyta</taxon>
        <taxon>Tracheophyta</taxon>
        <taxon>Spermatophyta</taxon>
        <taxon>Magnoliopsida</taxon>
        <taxon>Liliopsida</taxon>
        <taxon>Poales</taxon>
        <taxon>Poaceae</taxon>
        <taxon>BOP clade</taxon>
        <taxon>Oryzoideae</taxon>
        <taxon>Oryzeae</taxon>
        <taxon>Oryzinae</taxon>
        <taxon>Oryza</taxon>
        <taxon>Oryza sativa</taxon>
    </lineage>
</organism>
<dbReference type="EMBL" id="AP002883">
    <property type="protein sequence ID" value="BAD86919.1"/>
    <property type="molecule type" value="Genomic_DNA"/>
</dbReference>
<reference evidence="1" key="1">
    <citation type="journal article" date="2002" name="Nature">
        <title>The genome sequence and structure of rice chromosome 1.</title>
        <authorList>
            <person name="Sasaki T."/>
            <person name="Matsumoto T."/>
            <person name="Yamamoto K."/>
            <person name="Sakata K."/>
            <person name="Baba T."/>
            <person name="Katayose Y."/>
            <person name="Wu J."/>
            <person name="Niimura Y."/>
            <person name="Cheng Z."/>
            <person name="Nagamura Y."/>
            <person name="Antonio B.A."/>
            <person name="Kanamori H."/>
            <person name="Hosokawa S."/>
            <person name="Masukawa M."/>
            <person name="Arikawa K."/>
            <person name="Chiden Y."/>
            <person name="Hayashi M."/>
            <person name="Okamoto M."/>
            <person name="Ando T."/>
            <person name="Aoki H."/>
            <person name="Arita K."/>
            <person name="Hamada M."/>
            <person name="Harada C."/>
            <person name="Hijishita S."/>
            <person name="Honda M."/>
            <person name="Ichikawa Y."/>
            <person name="Idonuma A."/>
            <person name="Iijima M."/>
            <person name="Ikeda M."/>
            <person name="Ikeno M."/>
            <person name="Itoh S."/>
            <person name="Itoh T."/>
            <person name="Itoh Y."/>
            <person name="Itoh Y."/>
            <person name="Iwabuchi A."/>
            <person name="Kamiya K."/>
            <person name="Karasawa W."/>
            <person name="Katagiri S."/>
            <person name="Kikuta A."/>
            <person name="Kobayashi N."/>
            <person name="Kono I."/>
            <person name="Machita K."/>
            <person name="Maehara T."/>
            <person name="Mizuno H."/>
            <person name="Mizubayashi T."/>
            <person name="Mukai Y."/>
            <person name="Nagasaki H."/>
            <person name="Nakashima M."/>
            <person name="Nakama Y."/>
            <person name="Nakamichi Y."/>
            <person name="Nakamura M."/>
            <person name="Namiki N."/>
            <person name="Negishi M."/>
            <person name="Ohta I."/>
            <person name="Ono N."/>
            <person name="Saji S."/>
            <person name="Sakai K."/>
            <person name="Shibata M."/>
            <person name="Shimokawa T."/>
            <person name="Shomura A."/>
            <person name="Song J."/>
            <person name="Takazaki Y."/>
            <person name="Terasawa K."/>
            <person name="Tsuji K."/>
            <person name="Waki K."/>
            <person name="Yamagata H."/>
            <person name="Yamane H."/>
            <person name="Yoshiki S."/>
            <person name="Yoshihara R."/>
            <person name="Yukawa K."/>
            <person name="Zhong H."/>
            <person name="Iwama H."/>
            <person name="Endo T."/>
            <person name="Ito H."/>
            <person name="Hahn J.H."/>
            <person name="Kim H.I."/>
            <person name="Eun M.Y."/>
            <person name="Yano M."/>
            <person name="Jiang J."/>
            <person name="Gojobori T."/>
        </authorList>
    </citation>
    <scope>NUCLEOTIDE SEQUENCE</scope>
</reference>
<dbReference type="AlphaFoldDB" id="Q5JL33"/>
<name>Q5JL33_ORYSJ</name>
<dbReference type="Proteomes" id="UP000817658">
    <property type="component" value="Chromosome 1"/>
</dbReference>
<gene>
    <name evidence="1" type="ORF">P0487H02.34</name>
</gene>